<reference evidence="9 10" key="1">
    <citation type="submission" date="2019-07" db="EMBL/GenBank/DDBJ databases">
        <title>Genomes of Cafeteria roenbergensis.</title>
        <authorList>
            <person name="Fischer M.G."/>
            <person name="Hackl T."/>
            <person name="Roman M."/>
        </authorList>
    </citation>
    <scope>NUCLEOTIDE SEQUENCE [LARGE SCALE GENOMIC DNA]</scope>
    <source>
        <strain evidence="9 10">BVI</strain>
    </source>
</reference>
<evidence type="ECO:0000256" key="3">
    <source>
        <dbReference type="ARBA" id="ARBA00022490"/>
    </source>
</evidence>
<evidence type="ECO:0000256" key="1">
    <source>
        <dbReference type="ARBA" id="ARBA00004245"/>
    </source>
</evidence>
<dbReference type="GO" id="GO:0000278">
    <property type="term" value="P:mitotic cell cycle"/>
    <property type="evidence" value="ECO:0007669"/>
    <property type="project" value="TreeGrafter"/>
</dbReference>
<dbReference type="GO" id="GO:0007020">
    <property type="term" value="P:microtubule nucleation"/>
    <property type="evidence" value="ECO:0007669"/>
    <property type="project" value="InterPro"/>
</dbReference>
<comment type="similarity">
    <text evidence="2">Belongs to the TUBGCP family.</text>
</comment>
<dbReference type="PANTHER" id="PTHR19302:SF14">
    <property type="entry name" value="GAMMA-TUBULIN COMPLEX COMPONENT 3"/>
    <property type="match status" value="1"/>
</dbReference>
<feature type="domain" description="Gamma tubulin complex component C-terminal" evidence="7">
    <location>
        <begin position="580"/>
        <end position="970"/>
    </location>
</feature>
<dbReference type="EMBL" id="VLTN01000004">
    <property type="protein sequence ID" value="KAA0156340.1"/>
    <property type="molecule type" value="Genomic_DNA"/>
</dbReference>
<sequence length="993" mass="105748">MAGTDAVPALLESLVTRLHPGASRQDVSLVFDIVGSLLGAGSSAPQPMPASSALQAAARGVRPEQAASLDRIRRRLEPMSLSPGQLGALNVVVWSARSRDSSSVAAGLWKAVRDSRAVAPAPSPVAPPRAPGGWEDGSLARRDAAGRRAAASPSEGLATLPDLRLVQSLLRVAVGVDSAEVAWDPSRRVYALRAGASAALTEASMVARVGECGWLVNRLQAWVARSSKLDGSAGLVRQAMAEAVADELVDHSRMVSALEGQLRSAAARAAAAGPGSDRGRAILAEAPTVRRLSVWFEPALARLRTLGTVADATEGLEGATLASAVWRHGDHGDPAIRALVRRLLQRACVPLVAQLRRWCLEGELSDDFAEFLVEDERSAPDEELWRRRFRLRASQQPSFFSRSLCDQALLVGKSVAFLRSACGDAEWVVSSHATSVPGPGASAAAEQPPAEPQPTLAAARAATAKASAAASAARAASRTSAAAAGVAAVRGATHASDGDLASARGWRSAFLFEERGLGVSLAAQPPAAGAAGEAAAGPAAGRSRPAQPSAGLSALEALVGRLARRASARVLSVMLGRFRLREHLAALRRYLLLARGDFVQELMRAASEHLSLPASEQRPHVLLGMLEGAIRSSSAQHDDREFLDRINVAIMPGTAGDKGWDVLCLTYDVTAPISAVLHPLAVRAYERLFCFLWRVKRAEWALSTAWCEQATATHTLHRHPELASVLHRAHLLRADMGAFVSTLSSYCMFEVLETSWKVLSDELDGAEDLPAVIRAHDRYLRSVARKSLLTGGKAEREVAPRLGELLDWALQFARLQAGMFVALTESHQRSEEQAEACRREEEEEEAAATGGAAPASASAAQGRRGRGAAGRSRAPVEPPRVFTDAELFSRREARERRRLQRRKELRQLAATFGARIDSVAKQYRGAMLRLLASLDAHGAEAPADADAADSAGGVEELRFLFFRFDFNEFYFAKFGEPGALAALGQDALAGRTD</sequence>
<keyword evidence="3" id="KW-0963">Cytoplasm</keyword>
<dbReference type="GO" id="GO:0051225">
    <property type="term" value="P:spindle assembly"/>
    <property type="evidence" value="ECO:0007669"/>
    <property type="project" value="TreeGrafter"/>
</dbReference>
<feature type="region of interest" description="Disordered" evidence="6">
    <location>
        <begin position="119"/>
        <end position="153"/>
    </location>
</feature>
<dbReference type="Proteomes" id="UP000323011">
    <property type="component" value="Unassembled WGS sequence"/>
</dbReference>
<evidence type="ECO:0000256" key="2">
    <source>
        <dbReference type="ARBA" id="ARBA00010337"/>
    </source>
</evidence>
<evidence type="ECO:0000259" key="8">
    <source>
        <dbReference type="Pfam" id="PF17681"/>
    </source>
</evidence>
<evidence type="ECO:0000313" key="9">
    <source>
        <dbReference type="EMBL" id="KAA0156340.1"/>
    </source>
</evidence>
<dbReference type="Pfam" id="PF04130">
    <property type="entry name" value="GCP_C_terminal"/>
    <property type="match status" value="1"/>
</dbReference>
<feature type="region of interest" description="Disordered" evidence="6">
    <location>
        <begin position="831"/>
        <end position="876"/>
    </location>
</feature>
<feature type="compositionally biased region" description="Pro residues" evidence="6">
    <location>
        <begin position="121"/>
        <end position="130"/>
    </location>
</feature>
<evidence type="ECO:0000259" key="7">
    <source>
        <dbReference type="Pfam" id="PF04130"/>
    </source>
</evidence>
<keyword evidence="5" id="KW-0206">Cytoskeleton</keyword>
<name>A0A5A8CVX0_CAFRO</name>
<evidence type="ECO:0000256" key="5">
    <source>
        <dbReference type="ARBA" id="ARBA00023212"/>
    </source>
</evidence>
<dbReference type="InterPro" id="IPR042241">
    <property type="entry name" value="GCP_C_sf"/>
</dbReference>
<feature type="compositionally biased region" description="Low complexity" evidence="6">
    <location>
        <begin position="847"/>
        <end position="862"/>
    </location>
</feature>
<dbReference type="GO" id="GO:0051011">
    <property type="term" value="F:microtubule minus-end binding"/>
    <property type="evidence" value="ECO:0007669"/>
    <property type="project" value="TreeGrafter"/>
</dbReference>
<dbReference type="GO" id="GO:0043015">
    <property type="term" value="F:gamma-tubulin binding"/>
    <property type="evidence" value="ECO:0007669"/>
    <property type="project" value="InterPro"/>
</dbReference>
<dbReference type="AlphaFoldDB" id="A0A5A8CVX0"/>
<dbReference type="GO" id="GO:0000922">
    <property type="term" value="C:spindle pole"/>
    <property type="evidence" value="ECO:0007669"/>
    <property type="project" value="InterPro"/>
</dbReference>
<dbReference type="GO" id="GO:0000930">
    <property type="term" value="C:gamma-tubulin complex"/>
    <property type="evidence" value="ECO:0007669"/>
    <property type="project" value="TreeGrafter"/>
</dbReference>
<dbReference type="Pfam" id="PF17681">
    <property type="entry name" value="GCP_N_terminal"/>
    <property type="match status" value="1"/>
</dbReference>
<evidence type="ECO:0000313" key="10">
    <source>
        <dbReference type="Proteomes" id="UP000323011"/>
    </source>
</evidence>
<organism evidence="9 10">
    <name type="scientific">Cafeteria roenbergensis</name>
    <name type="common">Marine flagellate</name>
    <dbReference type="NCBI Taxonomy" id="33653"/>
    <lineage>
        <taxon>Eukaryota</taxon>
        <taxon>Sar</taxon>
        <taxon>Stramenopiles</taxon>
        <taxon>Bigyra</taxon>
        <taxon>Opalozoa</taxon>
        <taxon>Bicosoecida</taxon>
        <taxon>Cafeteriaceae</taxon>
        <taxon>Cafeteria</taxon>
    </lineage>
</organism>
<protein>
    <submittedName>
        <fullName evidence="9">Uncharacterized protein</fullName>
    </submittedName>
</protein>
<dbReference type="OMA" id="NEWETHR"/>
<dbReference type="GO" id="GO:0051321">
    <property type="term" value="P:meiotic cell cycle"/>
    <property type="evidence" value="ECO:0007669"/>
    <property type="project" value="TreeGrafter"/>
</dbReference>
<feature type="domain" description="Gamma tubulin complex component protein N-terminal" evidence="8">
    <location>
        <begin position="166"/>
        <end position="435"/>
    </location>
</feature>
<accession>A0A5A8CVX0</accession>
<dbReference type="InterPro" id="IPR040457">
    <property type="entry name" value="GCP_C"/>
</dbReference>
<dbReference type="Gene3D" id="1.20.120.1900">
    <property type="entry name" value="Gamma-tubulin complex, C-terminal domain"/>
    <property type="match status" value="1"/>
</dbReference>
<evidence type="ECO:0000256" key="4">
    <source>
        <dbReference type="ARBA" id="ARBA00022701"/>
    </source>
</evidence>
<dbReference type="PANTHER" id="PTHR19302">
    <property type="entry name" value="GAMMA TUBULIN COMPLEX PROTEIN"/>
    <property type="match status" value="1"/>
</dbReference>
<dbReference type="GO" id="GO:0031122">
    <property type="term" value="P:cytoplasmic microtubule organization"/>
    <property type="evidence" value="ECO:0007669"/>
    <property type="project" value="TreeGrafter"/>
</dbReference>
<evidence type="ECO:0000256" key="6">
    <source>
        <dbReference type="SAM" id="MobiDB-lite"/>
    </source>
</evidence>
<comment type="caution">
    <text evidence="9">The sequence shown here is derived from an EMBL/GenBank/DDBJ whole genome shotgun (WGS) entry which is preliminary data.</text>
</comment>
<comment type="subcellular location">
    <subcellularLocation>
        <location evidence="1">Cytoplasm</location>
        <location evidence="1">Cytoskeleton</location>
    </subcellularLocation>
</comment>
<proteinExistence type="inferred from homology"/>
<keyword evidence="4" id="KW-0493">Microtubule</keyword>
<dbReference type="InterPro" id="IPR041470">
    <property type="entry name" value="GCP_N"/>
</dbReference>
<dbReference type="GO" id="GO:0005874">
    <property type="term" value="C:microtubule"/>
    <property type="evidence" value="ECO:0007669"/>
    <property type="project" value="UniProtKB-KW"/>
</dbReference>
<keyword evidence="10" id="KW-1185">Reference proteome</keyword>
<feature type="compositionally biased region" description="Basic and acidic residues" evidence="6">
    <location>
        <begin position="831"/>
        <end position="840"/>
    </location>
</feature>
<dbReference type="InterPro" id="IPR007259">
    <property type="entry name" value="GCP"/>
</dbReference>
<gene>
    <name evidence="9" type="ORF">FNF29_01133</name>
</gene>